<gene>
    <name evidence="2" type="ORF">GCM10009754_20680</name>
</gene>
<evidence type="ECO:0000313" key="2">
    <source>
        <dbReference type="EMBL" id="GAA1951659.1"/>
    </source>
</evidence>
<feature type="region of interest" description="Disordered" evidence="1">
    <location>
        <begin position="49"/>
        <end position="70"/>
    </location>
</feature>
<proteinExistence type="predicted"/>
<keyword evidence="3" id="KW-1185">Reference proteome</keyword>
<organism evidence="2 3">
    <name type="scientific">Amycolatopsis minnesotensis</name>
    <dbReference type="NCBI Taxonomy" id="337894"/>
    <lineage>
        <taxon>Bacteria</taxon>
        <taxon>Bacillati</taxon>
        <taxon>Actinomycetota</taxon>
        <taxon>Actinomycetes</taxon>
        <taxon>Pseudonocardiales</taxon>
        <taxon>Pseudonocardiaceae</taxon>
        <taxon>Amycolatopsis</taxon>
    </lineage>
</organism>
<evidence type="ECO:0000256" key="1">
    <source>
        <dbReference type="SAM" id="MobiDB-lite"/>
    </source>
</evidence>
<evidence type="ECO:0000313" key="3">
    <source>
        <dbReference type="Proteomes" id="UP001501116"/>
    </source>
</evidence>
<dbReference type="Proteomes" id="UP001501116">
    <property type="component" value="Unassembled WGS sequence"/>
</dbReference>
<dbReference type="EMBL" id="BAAANN010000006">
    <property type="protein sequence ID" value="GAA1951659.1"/>
    <property type="molecule type" value="Genomic_DNA"/>
</dbReference>
<name>A0ABN2QJH3_9PSEU</name>
<protein>
    <submittedName>
        <fullName evidence="2">Uncharacterized protein</fullName>
    </submittedName>
</protein>
<sequence length="70" mass="7591">MRPVVVEGDLAQPRLGHDLGLVAEHRDRGIGMGGEHEDPQVVLKRHPTVAEPEPGQVLEDAPIEVKSEVP</sequence>
<comment type="caution">
    <text evidence="2">The sequence shown here is derived from an EMBL/GenBank/DDBJ whole genome shotgun (WGS) entry which is preliminary data.</text>
</comment>
<accession>A0ABN2QJH3</accession>
<reference evidence="2 3" key="1">
    <citation type="journal article" date="2019" name="Int. J. Syst. Evol. Microbiol.">
        <title>The Global Catalogue of Microorganisms (GCM) 10K type strain sequencing project: providing services to taxonomists for standard genome sequencing and annotation.</title>
        <authorList>
            <consortium name="The Broad Institute Genomics Platform"/>
            <consortium name="The Broad Institute Genome Sequencing Center for Infectious Disease"/>
            <person name="Wu L."/>
            <person name="Ma J."/>
        </authorList>
    </citation>
    <scope>NUCLEOTIDE SEQUENCE [LARGE SCALE GENOMIC DNA]</scope>
    <source>
        <strain evidence="2 3">JCM 14545</strain>
    </source>
</reference>